<feature type="binding site" evidence="6">
    <location>
        <position position="343"/>
    </location>
    <ligand>
        <name>Mn(2+)</name>
        <dbReference type="ChEBI" id="CHEBI:29035"/>
        <label>2</label>
    </ligand>
</feature>
<evidence type="ECO:0000256" key="1">
    <source>
        <dbReference type="ARBA" id="ARBA00010373"/>
    </source>
</evidence>
<evidence type="ECO:0000256" key="7">
    <source>
        <dbReference type="NCBIfam" id="TIGR01696"/>
    </source>
</evidence>
<dbReference type="GO" id="GO:0006015">
    <property type="term" value="P:5-phosphoribose 1-diphosphate biosynthetic process"/>
    <property type="evidence" value="ECO:0007669"/>
    <property type="project" value="UniProtKB-UniPathway"/>
</dbReference>
<protein>
    <recommendedName>
        <fullName evidence="6 7">Phosphopentomutase</fullName>
        <ecNumber evidence="6 7">5.4.2.7</ecNumber>
    </recommendedName>
    <alternativeName>
        <fullName evidence="6">Phosphodeoxyribomutase</fullName>
    </alternativeName>
</protein>
<evidence type="ECO:0000313" key="10">
    <source>
        <dbReference type="Proteomes" id="UP000051296"/>
    </source>
</evidence>
<evidence type="ECO:0000256" key="3">
    <source>
        <dbReference type="ARBA" id="ARBA00022723"/>
    </source>
</evidence>
<evidence type="ECO:0000256" key="2">
    <source>
        <dbReference type="ARBA" id="ARBA00022490"/>
    </source>
</evidence>
<keyword evidence="3 6" id="KW-0479">Metal-binding</keyword>
<dbReference type="InterPro" id="IPR024052">
    <property type="entry name" value="Phosphopentomutase_DeoB_cap_sf"/>
</dbReference>
<gene>
    <name evidence="6" type="primary">deoB</name>
    <name evidence="9" type="ORF">IV68_GL000317</name>
</gene>
<dbReference type="AlphaFoldDB" id="A0A0R2FYJ2"/>
<comment type="catalytic activity">
    <reaction evidence="6">
        <text>2-deoxy-alpha-D-ribose 1-phosphate = 2-deoxy-D-ribose 5-phosphate</text>
        <dbReference type="Rhea" id="RHEA:27658"/>
        <dbReference type="ChEBI" id="CHEBI:57259"/>
        <dbReference type="ChEBI" id="CHEBI:62877"/>
        <dbReference type="EC" id="5.4.2.7"/>
    </reaction>
</comment>
<dbReference type="Gene3D" id="3.40.720.10">
    <property type="entry name" value="Alkaline Phosphatase, subunit A"/>
    <property type="match status" value="1"/>
</dbReference>
<dbReference type="OrthoDB" id="9769930at2"/>
<feature type="binding site" evidence="6">
    <location>
        <position position="295"/>
    </location>
    <ligand>
        <name>Mn(2+)</name>
        <dbReference type="ChEBI" id="CHEBI:29035"/>
        <label>2</label>
    </ligand>
</feature>
<feature type="binding site" evidence="6">
    <location>
        <position position="290"/>
    </location>
    <ligand>
        <name>Mn(2+)</name>
        <dbReference type="ChEBI" id="CHEBI:29035"/>
        <label>2</label>
    </ligand>
</feature>
<dbReference type="CDD" id="cd16009">
    <property type="entry name" value="PPM"/>
    <property type="match status" value="1"/>
</dbReference>
<evidence type="ECO:0000256" key="6">
    <source>
        <dbReference type="HAMAP-Rule" id="MF_00740"/>
    </source>
</evidence>
<dbReference type="InterPro" id="IPR010045">
    <property type="entry name" value="DeoB"/>
</dbReference>
<dbReference type="GO" id="GO:0043094">
    <property type="term" value="P:metabolic compound salvage"/>
    <property type="evidence" value="ECO:0007669"/>
    <property type="project" value="UniProtKB-UniRule"/>
</dbReference>
<comment type="function">
    <text evidence="6">Isomerase that catalyzes the conversion of deoxy-ribose 1-phosphate (dRib-1-P) and ribose 1-phosphate (Rib-1-P) to deoxy-ribose 5-phosphate (dRib-5-P) and ribose 5-phosphate (Rib-5-P), respectively.</text>
</comment>
<dbReference type="PANTHER" id="PTHR21110:SF0">
    <property type="entry name" value="PHOSPHOPENTOMUTASE"/>
    <property type="match status" value="1"/>
</dbReference>
<dbReference type="PATRIC" id="fig|1123500.6.peg.316"/>
<comment type="cofactor">
    <cofactor evidence="6">
        <name>Mn(2+)</name>
        <dbReference type="ChEBI" id="CHEBI:29035"/>
    </cofactor>
    <text evidence="6">Binds 2 manganese ions.</text>
</comment>
<dbReference type="Pfam" id="PF01676">
    <property type="entry name" value="Metalloenzyme"/>
    <property type="match status" value="1"/>
</dbReference>
<feature type="binding site" evidence="6">
    <location>
        <position position="331"/>
    </location>
    <ligand>
        <name>Mn(2+)</name>
        <dbReference type="ChEBI" id="CHEBI:29035"/>
        <label>1</label>
    </ligand>
</feature>
<dbReference type="GO" id="GO:0030145">
    <property type="term" value="F:manganese ion binding"/>
    <property type="evidence" value="ECO:0007669"/>
    <property type="project" value="UniProtKB-UniRule"/>
</dbReference>
<dbReference type="PIRSF" id="PIRSF001491">
    <property type="entry name" value="Ppentomutase"/>
    <property type="match status" value="1"/>
</dbReference>
<keyword evidence="4 6" id="KW-0464">Manganese</keyword>
<evidence type="ECO:0000256" key="5">
    <source>
        <dbReference type="ARBA" id="ARBA00023235"/>
    </source>
</evidence>
<organism evidence="9 10">
    <name type="scientific">Weissella halotolerans DSM 20190</name>
    <dbReference type="NCBI Taxonomy" id="1123500"/>
    <lineage>
        <taxon>Bacteria</taxon>
        <taxon>Bacillati</taxon>
        <taxon>Bacillota</taxon>
        <taxon>Bacilli</taxon>
        <taxon>Lactobacillales</taxon>
        <taxon>Lactobacillaceae</taxon>
        <taxon>Weissella</taxon>
    </lineage>
</organism>
<comment type="subcellular location">
    <subcellularLocation>
        <location evidence="6">Cytoplasm</location>
    </subcellularLocation>
</comment>
<dbReference type="SUPFAM" id="SSF53649">
    <property type="entry name" value="Alkaline phosphatase-like"/>
    <property type="match status" value="1"/>
</dbReference>
<comment type="catalytic activity">
    <reaction evidence="6">
        <text>alpha-D-ribose 1-phosphate = D-ribose 5-phosphate</text>
        <dbReference type="Rhea" id="RHEA:18793"/>
        <dbReference type="ChEBI" id="CHEBI:57720"/>
        <dbReference type="ChEBI" id="CHEBI:78346"/>
        <dbReference type="EC" id="5.4.2.7"/>
    </reaction>
</comment>
<dbReference type="Gene3D" id="3.30.70.1250">
    <property type="entry name" value="Phosphopentomutase"/>
    <property type="match status" value="1"/>
</dbReference>
<dbReference type="HAMAP" id="MF_00740">
    <property type="entry name" value="Phosphopentomut"/>
    <property type="match status" value="1"/>
</dbReference>
<keyword evidence="2 6" id="KW-0963">Cytoplasm</keyword>
<feature type="binding site" evidence="6">
    <location>
        <position position="12"/>
    </location>
    <ligand>
        <name>Mn(2+)</name>
        <dbReference type="ChEBI" id="CHEBI:29035"/>
        <label>1</label>
    </ligand>
</feature>
<dbReference type="InParanoid" id="A0A0R2FYJ2"/>
<dbReference type="RefSeq" id="WP_022790990.1">
    <property type="nucleotide sequence ID" value="NZ_ATUU01000001.1"/>
</dbReference>
<dbReference type="PANTHER" id="PTHR21110">
    <property type="entry name" value="PHOSPHOPENTOMUTASE"/>
    <property type="match status" value="1"/>
</dbReference>
<dbReference type="InterPro" id="IPR017850">
    <property type="entry name" value="Alkaline_phosphatase_core_sf"/>
</dbReference>
<dbReference type="SUPFAM" id="SSF143856">
    <property type="entry name" value="DeoB insert domain-like"/>
    <property type="match status" value="1"/>
</dbReference>
<name>A0A0R2FYJ2_9LACO</name>
<dbReference type="UniPathway" id="UPA00087">
    <property type="reaction ID" value="UER00173"/>
</dbReference>
<dbReference type="GO" id="GO:0008973">
    <property type="term" value="F:phosphopentomutase activity"/>
    <property type="evidence" value="ECO:0007669"/>
    <property type="project" value="UniProtKB-UniRule"/>
</dbReference>
<dbReference type="EMBL" id="JQAX01000001">
    <property type="protein sequence ID" value="KRN33513.1"/>
    <property type="molecule type" value="Genomic_DNA"/>
</dbReference>
<dbReference type="GO" id="GO:0009117">
    <property type="term" value="P:nucleotide metabolic process"/>
    <property type="evidence" value="ECO:0007669"/>
    <property type="project" value="UniProtKB-UniRule"/>
</dbReference>
<proteinExistence type="inferred from homology"/>
<reference evidence="9 10" key="1">
    <citation type="journal article" date="2015" name="Genome Announc.">
        <title>Expanding the biotechnology potential of lactobacilli through comparative genomics of 213 strains and associated genera.</title>
        <authorList>
            <person name="Sun Z."/>
            <person name="Harris H.M."/>
            <person name="McCann A."/>
            <person name="Guo C."/>
            <person name="Argimon S."/>
            <person name="Zhang W."/>
            <person name="Yang X."/>
            <person name="Jeffery I.B."/>
            <person name="Cooney J.C."/>
            <person name="Kagawa T.F."/>
            <person name="Liu W."/>
            <person name="Song Y."/>
            <person name="Salvetti E."/>
            <person name="Wrobel A."/>
            <person name="Rasinkangas P."/>
            <person name="Parkhill J."/>
            <person name="Rea M.C."/>
            <person name="O'Sullivan O."/>
            <person name="Ritari J."/>
            <person name="Douillard F.P."/>
            <person name="Paul Ross R."/>
            <person name="Yang R."/>
            <person name="Briner A.E."/>
            <person name="Felis G.E."/>
            <person name="de Vos W.M."/>
            <person name="Barrangou R."/>
            <person name="Klaenhammer T.R."/>
            <person name="Caufield P.W."/>
            <person name="Cui Y."/>
            <person name="Zhang H."/>
            <person name="O'Toole P.W."/>
        </authorList>
    </citation>
    <scope>NUCLEOTIDE SEQUENCE [LARGE SCALE GENOMIC DNA]</scope>
    <source>
        <strain evidence="9 10">DSM 20190</strain>
    </source>
</reference>
<evidence type="ECO:0000256" key="4">
    <source>
        <dbReference type="ARBA" id="ARBA00023211"/>
    </source>
</evidence>
<dbReference type="STRING" id="1123500.GCA_000420365_00187"/>
<dbReference type="eggNOG" id="COG1015">
    <property type="taxonomic scope" value="Bacteria"/>
</dbReference>
<dbReference type="FunFam" id="3.30.70.1250:FF:000001">
    <property type="entry name" value="Phosphopentomutase"/>
    <property type="match status" value="1"/>
</dbReference>
<feature type="binding site" evidence="6">
    <location>
        <position position="332"/>
    </location>
    <ligand>
        <name>Mn(2+)</name>
        <dbReference type="ChEBI" id="CHEBI:29035"/>
        <label>1</label>
    </ligand>
</feature>
<dbReference type="GO" id="GO:0000287">
    <property type="term" value="F:magnesium ion binding"/>
    <property type="evidence" value="ECO:0007669"/>
    <property type="project" value="UniProtKB-UniRule"/>
</dbReference>
<feature type="domain" description="Metalloenzyme" evidence="8">
    <location>
        <begin position="4"/>
        <end position="382"/>
    </location>
</feature>
<keyword evidence="5 6" id="KW-0413">Isomerase</keyword>
<dbReference type="InterPro" id="IPR006124">
    <property type="entry name" value="Metalloenzyme"/>
</dbReference>
<comment type="pathway">
    <text evidence="6">Carbohydrate degradation; 2-deoxy-D-ribose 1-phosphate degradation; D-glyceraldehyde 3-phosphate and acetaldehyde from 2-deoxy-alpha-D-ribose 1-phosphate: step 1/2.</text>
</comment>
<dbReference type="GO" id="GO:0005829">
    <property type="term" value="C:cytosol"/>
    <property type="evidence" value="ECO:0007669"/>
    <property type="project" value="TreeGrafter"/>
</dbReference>
<dbReference type="FunCoup" id="A0A0R2FYJ2">
    <property type="interactions" value="56"/>
</dbReference>
<dbReference type="EC" id="5.4.2.7" evidence="6 7"/>
<dbReference type="NCBIfam" id="TIGR01696">
    <property type="entry name" value="deoB"/>
    <property type="match status" value="1"/>
</dbReference>
<comment type="caution">
    <text evidence="9">The sequence shown here is derived from an EMBL/GenBank/DDBJ whole genome shotgun (WGS) entry which is preliminary data.</text>
</comment>
<keyword evidence="10" id="KW-1185">Reference proteome</keyword>
<comment type="similarity">
    <text evidence="1 6">Belongs to the phosphopentomutase family.</text>
</comment>
<dbReference type="NCBIfam" id="NF003766">
    <property type="entry name" value="PRK05362.1"/>
    <property type="match status" value="1"/>
</dbReference>
<accession>A0A0R2FYJ2</accession>
<dbReference type="Proteomes" id="UP000051296">
    <property type="component" value="Unassembled WGS sequence"/>
</dbReference>
<sequence length="399" mass="43439">MQFKRVFTIVIDSVGIGAAQDAATFDDEGADTLGHIGQAWQGKLHLPNLQRLGLGNIRSMQPIPGVVAQAEPSGFYGKMQEQSVGKDSMDGHWEMMGVPVKEPLGFFPNGFPQALIDQIEDFSGRSVIVNKPYSGTEVIRDYGEEQLKTGALIVYTSGDSVLQIAANTAVIPLAELYRICEYVRSLTIDQPYRIGRIIARPYEGKQATDFKRTSDRRDYALPPTSATDLDRLKQAGYDVLAVGKINDIFSGQGITSGVHTTSNTNGMEETIANTERDFTGLSFTNLVDFDAMYGHRRDPKGYGEALMAFDRDLGNLLGQLKGDDLLMITADHGNDPGFKGTDHTREYVPLLAYTPSNEEGQSLGTRSTYADLGATILDNFGVTGNGAGQSFLATLVKEK</sequence>
<dbReference type="GO" id="GO:0006018">
    <property type="term" value="P:2-deoxyribose 1-phosphate catabolic process"/>
    <property type="evidence" value="ECO:0007669"/>
    <property type="project" value="UniProtKB-UniRule"/>
</dbReference>
<evidence type="ECO:0000313" key="9">
    <source>
        <dbReference type="EMBL" id="KRN33513.1"/>
    </source>
</evidence>
<evidence type="ECO:0000259" key="8">
    <source>
        <dbReference type="Pfam" id="PF01676"/>
    </source>
</evidence>